<dbReference type="FunFam" id="3.30.565.10:FF:000010">
    <property type="entry name" value="Sensor histidine kinase RcsC"/>
    <property type="match status" value="1"/>
</dbReference>
<keyword evidence="11" id="KW-0141">cGMP biosynthesis</keyword>
<dbReference type="InterPro" id="IPR000014">
    <property type="entry name" value="PAS"/>
</dbReference>
<evidence type="ECO:0000256" key="9">
    <source>
        <dbReference type="ARBA" id="ARBA00023012"/>
    </source>
</evidence>
<evidence type="ECO:0000256" key="12">
    <source>
        <dbReference type="PROSITE-ProRule" id="PRU00110"/>
    </source>
</evidence>
<dbReference type="InterPro" id="IPR005467">
    <property type="entry name" value="His_kinase_dom"/>
</dbReference>
<evidence type="ECO:0000256" key="5">
    <source>
        <dbReference type="ARBA" id="ARBA00022692"/>
    </source>
</evidence>
<dbReference type="SMART" id="SM00448">
    <property type="entry name" value="REC"/>
    <property type="match status" value="1"/>
</dbReference>
<feature type="domain" description="PAS" evidence="17">
    <location>
        <begin position="273"/>
        <end position="318"/>
    </location>
</feature>
<dbReference type="InterPro" id="IPR003594">
    <property type="entry name" value="HATPase_dom"/>
</dbReference>
<keyword evidence="14" id="KW-0175">Coiled coil</keyword>
<dbReference type="PANTHER" id="PTHR45339">
    <property type="entry name" value="HYBRID SIGNAL TRANSDUCTION HISTIDINE KINASE J"/>
    <property type="match status" value="1"/>
</dbReference>
<dbReference type="CDD" id="cd00082">
    <property type="entry name" value="HisKA"/>
    <property type="match status" value="1"/>
</dbReference>
<dbReference type="InterPro" id="IPR011006">
    <property type="entry name" value="CheY-like_superfamily"/>
</dbReference>
<comment type="subcellular location">
    <subcellularLocation>
        <location evidence="2">Cell membrane</location>
        <topology evidence="2">Multi-pass membrane protein</topology>
    </subcellularLocation>
</comment>
<evidence type="ECO:0000256" key="13">
    <source>
        <dbReference type="PROSITE-ProRule" id="PRU00169"/>
    </source>
</evidence>
<gene>
    <name evidence="20" type="ORF">MUY27_15140</name>
</gene>
<evidence type="ECO:0000256" key="3">
    <source>
        <dbReference type="ARBA" id="ARBA00022475"/>
    </source>
</evidence>
<dbReference type="SUPFAM" id="SSF47384">
    <property type="entry name" value="Homodimeric domain of signal transducing histidine kinase"/>
    <property type="match status" value="1"/>
</dbReference>
<keyword evidence="5" id="KW-0812">Transmembrane</keyword>
<feature type="domain" description="PAC" evidence="18">
    <location>
        <begin position="345"/>
        <end position="399"/>
    </location>
</feature>
<evidence type="ECO:0000256" key="1">
    <source>
        <dbReference type="ARBA" id="ARBA00000085"/>
    </source>
</evidence>
<protein>
    <submittedName>
        <fullName evidence="20">PAS domain S-box protein</fullName>
    </submittedName>
</protein>
<dbReference type="SMART" id="SM00387">
    <property type="entry name" value="HATPase_c"/>
    <property type="match status" value="1"/>
</dbReference>
<dbReference type="CDD" id="cd17546">
    <property type="entry name" value="REC_hyHK_CKI1_RcsC-like"/>
    <property type="match status" value="1"/>
</dbReference>
<proteinExistence type="predicted"/>
<keyword evidence="4 13" id="KW-0597">Phosphoprotein</keyword>
<dbReference type="PRINTS" id="PR00344">
    <property type="entry name" value="BCTRLSENSOR"/>
</dbReference>
<dbReference type="Pfam" id="PF01627">
    <property type="entry name" value="Hpt"/>
    <property type="match status" value="1"/>
</dbReference>
<reference evidence="20" key="1">
    <citation type="submission" date="2022-04" db="EMBL/GenBank/DDBJ databases">
        <title>Mucilaginibacter sp. RS28 isolated from freshwater.</title>
        <authorList>
            <person name="Ko S.-R."/>
        </authorList>
    </citation>
    <scope>NUCLEOTIDE SEQUENCE</scope>
    <source>
        <strain evidence="20">RS28</strain>
    </source>
</reference>
<dbReference type="GO" id="GO:0005886">
    <property type="term" value="C:plasma membrane"/>
    <property type="evidence" value="ECO:0007669"/>
    <property type="project" value="UniProtKB-SubCell"/>
</dbReference>
<evidence type="ECO:0000256" key="7">
    <source>
        <dbReference type="ARBA" id="ARBA00022840"/>
    </source>
</evidence>
<feature type="domain" description="Histidine kinase" evidence="15">
    <location>
        <begin position="802"/>
        <end position="1024"/>
    </location>
</feature>
<keyword evidence="21" id="KW-1185">Reference proteome</keyword>
<dbReference type="PROSITE" id="PS50109">
    <property type="entry name" value="HIS_KIN"/>
    <property type="match status" value="1"/>
</dbReference>
<dbReference type="InterPro" id="IPR001610">
    <property type="entry name" value="PAC"/>
</dbReference>
<evidence type="ECO:0000313" key="21">
    <source>
        <dbReference type="Proteomes" id="UP001139450"/>
    </source>
</evidence>
<dbReference type="Pfam" id="PF00512">
    <property type="entry name" value="HisKA"/>
    <property type="match status" value="1"/>
</dbReference>
<dbReference type="CDD" id="cd00130">
    <property type="entry name" value="PAS"/>
    <property type="match status" value="4"/>
</dbReference>
<dbReference type="Gene3D" id="1.20.120.160">
    <property type="entry name" value="HPT domain"/>
    <property type="match status" value="1"/>
</dbReference>
<dbReference type="Gene3D" id="3.30.450.260">
    <property type="entry name" value="Haem NO binding associated domain"/>
    <property type="match status" value="1"/>
</dbReference>
<dbReference type="InterPro" id="IPR008207">
    <property type="entry name" value="Sig_transdc_His_kin_Hpt_dom"/>
</dbReference>
<dbReference type="CDD" id="cd16922">
    <property type="entry name" value="HATPase_EvgS-ArcB-TorS-like"/>
    <property type="match status" value="1"/>
</dbReference>
<evidence type="ECO:0000256" key="14">
    <source>
        <dbReference type="SAM" id="Coils"/>
    </source>
</evidence>
<dbReference type="PROSITE" id="PS50894">
    <property type="entry name" value="HPT"/>
    <property type="match status" value="1"/>
</dbReference>
<dbReference type="Gene3D" id="3.40.50.2300">
    <property type="match status" value="1"/>
</dbReference>
<sequence length="1295" mass="147468">MMQAAVGVAFSNEQLNRVFPFYFIIDRQLQVTGYGQSLKKLAGKELHGCFNSNFLVYRPHLDVIDFDAIHSLSDRLSIIKLLDKPDQFLRGQFEYLEDRDALLFIGSPWFRDMESVTASHLTLRDFAHHDPLIDLLHVLKAEEIVNDDLKELLRTVHQQKKDLRNAAEEIKDIALFPLQNPDPIFRIDFTGKVLMSNPIADSISYFEYKEKHYSPQEFWPYLVKQIDLAVDKWSFEIVFEQRTFSFICKYLQEQNYINIYGRDITIVKEKEERLKLLSRIVEDNSAVVIITDVEGRITWVNKSFVDNRGFSLEEAIGKRPGELMGGPATEGESDQYLRQQVQEAKPFKTEIIGYTKTGEARWFRIQGQPVFNNRNQLIGFFSLEQDITQEKLASEKIRQSEALFRTVLERVGDNVWEHHFKLAKTTFSKPYYEFLGYPDGSLVDEEGMLWWKSVSEEDLYVLRSAYEDYQSGLIDTHSLEYRIRRQDGTIRWILDRGVVIEKDETGSPLRSIGTHTDITRIKQTEIELEQRVKQFRSLSESIPGVIYEYEFRADGTDGLKYVSPVIEKMFGIKAEEFKNYMSFLHPDDRERVIEKNRRSRETLAPFYDESRLVIPGTGIRWHAVHSSYSYTSQTGSIVFTGFILDITERKMAEEVLKANEEKYRTIIANMNLGLLEVDTKGIVTYANKGFSTISGYSPEELVGREAAPLFLEQEGVNLLNKKFEQRRHGIADAYLVQAKNKNKEERWWLISGAPRYNDKGELVGSVGIHLDITEQKRQEAELVEAKIQAEQLARTKEMFLANMSHEIRTPMNAVLGMSNQLAKTELDTKQQFYLDTIISASENLLVIINDILDLSKIDAGKLSLETIGFELQKVADRAVQVLSLKAEEKGLRLVNTFFDQQISPVLLGDPFRLNQILLNLIGNAIKFTEKGTVSLKFFLEKDEDTQQTIKVSVEDTGVGMDENYIEHLFDKFSQENESITRQYGGTGLGMSICRELVELMGGTIGAVSAKGKGTIIAFTITLKKGRVIDLPVQQTTIIDKRFLRGKKILVTDDNELNRLVASIIIKSYGGEITEAADGEQALELLAKEKFDVVLMDIQMPGISGLEAAKQIRSKGNDVAVIALTAGAVKGEREKCIAAGMNDYISKPFREHDFLTIVNKWLPKQEAQPAKIVEPAVQPLYDLSELEMISKNNPDFIKKMCAIFCEQVPPVLAQLNKAYHTGDLKMIGEIAHRMKPSLANLKIHSLKEVVASMEKLGRGEINTNNIEAFINQFTEVLNAVVADMKKKLEGAAVDKT</sequence>
<dbReference type="InterPro" id="IPR042463">
    <property type="entry name" value="HNOB_dom_associated_sf"/>
</dbReference>
<dbReference type="InterPro" id="IPR036097">
    <property type="entry name" value="HisK_dim/P_sf"/>
</dbReference>
<dbReference type="InterPro" id="IPR003661">
    <property type="entry name" value="HisK_dim/P_dom"/>
</dbReference>
<keyword evidence="6" id="KW-0547">Nucleotide-binding</keyword>
<evidence type="ECO:0000259" key="16">
    <source>
        <dbReference type="PROSITE" id="PS50110"/>
    </source>
</evidence>
<dbReference type="InterPro" id="IPR011645">
    <property type="entry name" value="HNOB_dom_associated"/>
</dbReference>
<dbReference type="Gene3D" id="3.30.565.10">
    <property type="entry name" value="Histidine kinase-like ATPase, C-terminal domain"/>
    <property type="match status" value="1"/>
</dbReference>
<evidence type="ECO:0000256" key="8">
    <source>
        <dbReference type="ARBA" id="ARBA00022989"/>
    </source>
</evidence>
<dbReference type="Pfam" id="PF02518">
    <property type="entry name" value="HATPase_c"/>
    <property type="match status" value="1"/>
</dbReference>
<dbReference type="SUPFAM" id="SSF55785">
    <property type="entry name" value="PYP-like sensor domain (PAS domain)"/>
    <property type="match status" value="4"/>
</dbReference>
<dbReference type="NCBIfam" id="TIGR00229">
    <property type="entry name" value="sensory_box"/>
    <property type="match status" value="4"/>
</dbReference>
<dbReference type="Pfam" id="PF07701">
    <property type="entry name" value="HNOBA"/>
    <property type="match status" value="2"/>
</dbReference>
<evidence type="ECO:0000256" key="6">
    <source>
        <dbReference type="ARBA" id="ARBA00022741"/>
    </source>
</evidence>
<dbReference type="Gene3D" id="1.10.287.130">
    <property type="match status" value="1"/>
</dbReference>
<keyword evidence="8" id="KW-1133">Transmembrane helix</keyword>
<dbReference type="InterPro" id="IPR036890">
    <property type="entry name" value="HATPase_C_sf"/>
</dbReference>
<dbReference type="SUPFAM" id="SSF52172">
    <property type="entry name" value="CheY-like"/>
    <property type="match status" value="1"/>
</dbReference>
<feature type="domain" description="PAC" evidence="18">
    <location>
        <begin position="732"/>
        <end position="784"/>
    </location>
</feature>
<dbReference type="PANTHER" id="PTHR45339:SF1">
    <property type="entry name" value="HYBRID SIGNAL TRANSDUCTION HISTIDINE KINASE J"/>
    <property type="match status" value="1"/>
</dbReference>
<dbReference type="EMBL" id="JALJEJ010000007">
    <property type="protein sequence ID" value="MCJ8211052.1"/>
    <property type="molecule type" value="Genomic_DNA"/>
</dbReference>
<dbReference type="Pfam" id="PF08447">
    <property type="entry name" value="PAS_3"/>
    <property type="match status" value="2"/>
</dbReference>
<feature type="domain" description="PAC" evidence="18">
    <location>
        <begin position="477"/>
        <end position="530"/>
    </location>
</feature>
<dbReference type="SUPFAM" id="SSF55874">
    <property type="entry name" value="ATPase domain of HSP90 chaperone/DNA topoisomerase II/histidine kinase"/>
    <property type="match status" value="1"/>
</dbReference>
<evidence type="ECO:0000259" key="15">
    <source>
        <dbReference type="PROSITE" id="PS50109"/>
    </source>
</evidence>
<keyword evidence="10" id="KW-0472">Membrane</keyword>
<organism evidence="20 21">
    <name type="scientific">Mucilaginibacter straminoryzae</name>
    <dbReference type="NCBI Taxonomy" id="2932774"/>
    <lineage>
        <taxon>Bacteria</taxon>
        <taxon>Pseudomonadati</taxon>
        <taxon>Bacteroidota</taxon>
        <taxon>Sphingobacteriia</taxon>
        <taxon>Sphingobacteriales</taxon>
        <taxon>Sphingobacteriaceae</taxon>
        <taxon>Mucilaginibacter</taxon>
    </lineage>
</organism>
<feature type="domain" description="HPt" evidence="19">
    <location>
        <begin position="1192"/>
        <end position="1290"/>
    </location>
</feature>
<feature type="domain" description="Response regulatory" evidence="16">
    <location>
        <begin position="1047"/>
        <end position="1161"/>
    </location>
</feature>
<feature type="coiled-coil region" evidence="14">
    <location>
        <begin position="146"/>
        <end position="173"/>
    </location>
</feature>
<dbReference type="GO" id="GO:0004383">
    <property type="term" value="F:guanylate cyclase activity"/>
    <property type="evidence" value="ECO:0007669"/>
    <property type="project" value="InterPro"/>
</dbReference>
<evidence type="ECO:0000313" key="20">
    <source>
        <dbReference type="EMBL" id="MCJ8211052.1"/>
    </source>
</evidence>
<feature type="modified residue" description="4-aspartylphosphate" evidence="13">
    <location>
        <position position="1096"/>
    </location>
</feature>
<name>A0A9X2BCL8_9SPHI</name>
<dbReference type="PROSITE" id="PS50110">
    <property type="entry name" value="RESPONSE_REGULATORY"/>
    <property type="match status" value="1"/>
</dbReference>
<evidence type="ECO:0000256" key="10">
    <source>
        <dbReference type="ARBA" id="ARBA00023136"/>
    </source>
</evidence>
<dbReference type="Pfam" id="PF13426">
    <property type="entry name" value="PAS_9"/>
    <property type="match status" value="2"/>
</dbReference>
<dbReference type="InterPro" id="IPR004358">
    <property type="entry name" value="Sig_transdc_His_kin-like_C"/>
</dbReference>
<evidence type="ECO:0000256" key="11">
    <source>
        <dbReference type="ARBA" id="ARBA00023293"/>
    </source>
</evidence>
<dbReference type="InterPro" id="IPR001789">
    <property type="entry name" value="Sig_transdc_resp-reg_receiver"/>
</dbReference>
<evidence type="ECO:0000256" key="4">
    <source>
        <dbReference type="ARBA" id="ARBA00022553"/>
    </source>
</evidence>
<dbReference type="InterPro" id="IPR000700">
    <property type="entry name" value="PAS-assoc_C"/>
</dbReference>
<dbReference type="SMART" id="SM00086">
    <property type="entry name" value="PAC"/>
    <property type="match status" value="4"/>
</dbReference>
<dbReference type="InterPro" id="IPR013655">
    <property type="entry name" value="PAS_fold_3"/>
</dbReference>
<dbReference type="RefSeq" id="WP_245131282.1">
    <property type="nucleotide sequence ID" value="NZ_JALJEJ010000007.1"/>
</dbReference>
<keyword evidence="9" id="KW-0902">Two-component regulatory system</keyword>
<keyword evidence="3" id="KW-1003">Cell membrane</keyword>
<feature type="modified residue" description="Phosphohistidine" evidence="12">
    <location>
        <position position="1231"/>
    </location>
</feature>
<evidence type="ECO:0000259" key="19">
    <source>
        <dbReference type="PROSITE" id="PS50894"/>
    </source>
</evidence>
<comment type="caution">
    <text evidence="20">The sequence shown here is derived from an EMBL/GenBank/DDBJ whole genome shotgun (WGS) entry which is preliminary data.</text>
</comment>
<dbReference type="Proteomes" id="UP001139450">
    <property type="component" value="Unassembled WGS sequence"/>
</dbReference>
<dbReference type="PROSITE" id="PS50113">
    <property type="entry name" value="PAC"/>
    <property type="match status" value="3"/>
</dbReference>
<dbReference type="Pfam" id="PF00072">
    <property type="entry name" value="Response_reg"/>
    <property type="match status" value="1"/>
</dbReference>
<dbReference type="GO" id="GO:0000155">
    <property type="term" value="F:phosphorelay sensor kinase activity"/>
    <property type="evidence" value="ECO:0007669"/>
    <property type="project" value="InterPro"/>
</dbReference>
<evidence type="ECO:0000259" key="18">
    <source>
        <dbReference type="PROSITE" id="PS50113"/>
    </source>
</evidence>
<dbReference type="SUPFAM" id="SSF47226">
    <property type="entry name" value="Histidine-containing phosphotransfer domain, HPT domain"/>
    <property type="match status" value="1"/>
</dbReference>
<dbReference type="SMART" id="SM00388">
    <property type="entry name" value="HisKA"/>
    <property type="match status" value="1"/>
</dbReference>
<dbReference type="InterPro" id="IPR036641">
    <property type="entry name" value="HPT_dom_sf"/>
</dbReference>
<feature type="domain" description="PAS" evidence="17">
    <location>
        <begin position="659"/>
        <end position="725"/>
    </location>
</feature>
<dbReference type="SMART" id="SM00091">
    <property type="entry name" value="PAS"/>
    <property type="match status" value="5"/>
</dbReference>
<evidence type="ECO:0000259" key="17">
    <source>
        <dbReference type="PROSITE" id="PS50112"/>
    </source>
</evidence>
<accession>A0A9X2BCL8</accession>
<dbReference type="PROSITE" id="PS50112">
    <property type="entry name" value="PAS"/>
    <property type="match status" value="2"/>
</dbReference>
<dbReference type="InterPro" id="IPR035965">
    <property type="entry name" value="PAS-like_dom_sf"/>
</dbReference>
<comment type="catalytic activity">
    <reaction evidence="1">
        <text>ATP + protein L-histidine = ADP + protein N-phospho-L-histidine.</text>
        <dbReference type="EC" id="2.7.13.3"/>
    </reaction>
</comment>
<evidence type="ECO:0000256" key="2">
    <source>
        <dbReference type="ARBA" id="ARBA00004651"/>
    </source>
</evidence>
<dbReference type="Gene3D" id="3.30.450.20">
    <property type="entry name" value="PAS domain"/>
    <property type="match status" value="4"/>
</dbReference>
<dbReference type="GO" id="GO:0005524">
    <property type="term" value="F:ATP binding"/>
    <property type="evidence" value="ECO:0007669"/>
    <property type="project" value="UniProtKB-KW"/>
</dbReference>
<keyword evidence="7" id="KW-0067">ATP-binding</keyword>